<organism evidence="2 3">
    <name type="scientific">Burkholderia seminalis</name>
    <dbReference type="NCBI Taxonomy" id="488731"/>
    <lineage>
        <taxon>Bacteria</taxon>
        <taxon>Pseudomonadati</taxon>
        <taxon>Pseudomonadota</taxon>
        <taxon>Betaproteobacteria</taxon>
        <taxon>Burkholderiales</taxon>
        <taxon>Burkholderiaceae</taxon>
        <taxon>Burkholderia</taxon>
        <taxon>Burkholderia cepacia complex</taxon>
    </lineage>
</organism>
<evidence type="ECO:0000313" key="3">
    <source>
        <dbReference type="Proteomes" id="UP000027834"/>
    </source>
</evidence>
<reference evidence="2" key="2">
    <citation type="submission" date="2021-03" db="EMBL/GenBank/DDBJ databases">
        <title>Complete genome sequence of Burkholderia seminalis 869T2.</title>
        <authorList>
            <person name="Hung S.-H."/>
            <person name="Huang C.-T."/>
            <person name="Huang C.-C."/>
            <person name="Kuo C.-H."/>
        </authorList>
    </citation>
    <scope>NUCLEOTIDE SEQUENCE</scope>
    <source>
        <strain evidence="2">869T2</strain>
    </source>
</reference>
<protein>
    <submittedName>
        <fullName evidence="2">Uncharacterized protein</fullName>
    </submittedName>
</protein>
<keyword evidence="3" id="KW-1185">Reference proteome</keyword>
<feature type="compositionally biased region" description="Gly residues" evidence="1">
    <location>
        <begin position="1"/>
        <end position="11"/>
    </location>
</feature>
<sequence>MLSMKGMGGGERAGKEKGLSAAAMKPSTVMRRFDRLPRNAVPFENVTAYCGFGERAWSRTVTDIRKGCESDWSDGQRNTARQQYAYRRDVVSSGIPNRDLSLTAAPFASGRFFSAVHAGVNALWRSVGAAAIRFISAGSTE</sequence>
<reference evidence="2" key="1">
    <citation type="submission" date="2014-04" db="EMBL/GenBank/DDBJ databases">
        <authorList>
            <person name="Ho Y.-N."/>
            <person name="Huang C.-C."/>
        </authorList>
    </citation>
    <scope>NUCLEOTIDE SEQUENCE</scope>
    <source>
        <strain evidence="2">869T2</strain>
    </source>
</reference>
<accession>A0A8A8DB07</accession>
<dbReference type="RefSeq" id="WP_154233776.1">
    <property type="nucleotide sequence ID" value="NZ_CP072521.1"/>
</dbReference>
<evidence type="ECO:0000256" key="1">
    <source>
        <dbReference type="SAM" id="MobiDB-lite"/>
    </source>
</evidence>
<dbReference type="Proteomes" id="UP000027834">
    <property type="component" value="Chromosome 2"/>
</dbReference>
<dbReference type="EMBL" id="CP072521">
    <property type="protein sequence ID" value="QTO21730.1"/>
    <property type="molecule type" value="Genomic_DNA"/>
</dbReference>
<name>A0A8A8DB07_9BURK</name>
<feature type="region of interest" description="Disordered" evidence="1">
    <location>
        <begin position="1"/>
        <end position="21"/>
    </location>
</feature>
<proteinExistence type="predicted"/>
<gene>
    <name evidence="2" type="ORF">DT99_017550</name>
</gene>
<evidence type="ECO:0000313" key="2">
    <source>
        <dbReference type="EMBL" id="QTO21730.1"/>
    </source>
</evidence>
<dbReference type="AlphaFoldDB" id="A0A8A8DB07"/>